<name>Q8FUF4_COREF</name>
<dbReference type="EMBL" id="BA000035">
    <property type="protein sequence ID" value="BAC16876.1"/>
    <property type="molecule type" value="Genomic_DNA"/>
</dbReference>
<dbReference type="Proteomes" id="UP000001409">
    <property type="component" value="Chromosome"/>
</dbReference>
<reference evidence="1 2" key="1">
    <citation type="journal article" date="2003" name="Genome Res.">
        <title>Comparative complete genome sequence analysis of the amino acid replacements responsible for the thermostability of Corynebacterium efficiens.</title>
        <authorList>
            <person name="Nishio Y."/>
            <person name="Nakamura Y."/>
            <person name="Kawarabayasi Y."/>
            <person name="Usuda Y."/>
            <person name="Kimura E."/>
            <person name="Sugimoto S."/>
            <person name="Matsui K."/>
            <person name="Yamagishi A."/>
            <person name="Kikuchi H."/>
            <person name="Ikeo K."/>
            <person name="Gojobori T."/>
        </authorList>
    </citation>
    <scope>NUCLEOTIDE SEQUENCE [LARGE SCALE GENOMIC DNA]</scope>
    <source>
        <strain evidence="2">DSM 44549 / YS-314 / AJ 12310 / JCM 11189 / NBRC 100395</strain>
    </source>
</reference>
<sequence>MHPDDYADHPSDDPEGFDPQVTVTYDLPDATVSVDIDVFPHGDAAFDLQHMAFVEALRESITTFCQLHHYYEEDPDLLLHAGRPVGAVQYYVELAFAHAMIDALGEDRARVDLTRRVLLLEQLVESLSITVRRNASMSQAVATAQSALQLAEEFDIAGSVELIPEIKRRIPIDVARYLPPDPTVDPVRAERELREMNDDCLDYPFFIFVDDTQSAEEYEAAGELDDKSKLIVSISDEPLDWADLRLGRRIFPHTV</sequence>
<dbReference type="eggNOG" id="ENOG5031KVB">
    <property type="taxonomic scope" value="Bacteria"/>
</dbReference>
<accession>C8NRP0</accession>
<dbReference type="AlphaFoldDB" id="Q8FUF4"/>
<dbReference type="OrthoDB" id="9939266at2"/>
<dbReference type="RefSeq" id="WP_006768627.1">
    <property type="nucleotide sequence ID" value="NC_004369.1"/>
</dbReference>
<protein>
    <submittedName>
        <fullName evidence="1">Uncharacterized protein</fullName>
    </submittedName>
</protein>
<accession>Q8FUF4</accession>
<evidence type="ECO:0000313" key="1">
    <source>
        <dbReference type="EMBL" id="BAC16876.1"/>
    </source>
</evidence>
<organism evidence="1 2">
    <name type="scientific">Corynebacterium efficiens (strain DSM 44549 / YS-314 / AJ 12310 / JCM 11189 / NBRC 100395)</name>
    <dbReference type="NCBI Taxonomy" id="196164"/>
    <lineage>
        <taxon>Bacteria</taxon>
        <taxon>Bacillati</taxon>
        <taxon>Actinomycetota</taxon>
        <taxon>Actinomycetes</taxon>
        <taxon>Mycobacteriales</taxon>
        <taxon>Corynebacteriaceae</taxon>
        <taxon>Corynebacterium</taxon>
    </lineage>
</organism>
<keyword evidence="2" id="KW-1185">Reference proteome</keyword>
<dbReference type="HOGENOM" id="CLU_1088658_0_0_11"/>
<evidence type="ECO:0000313" key="2">
    <source>
        <dbReference type="Proteomes" id="UP000001409"/>
    </source>
</evidence>
<dbReference type="KEGG" id="cef:CE0066"/>
<proteinExistence type="predicted"/>